<proteinExistence type="predicted"/>
<evidence type="ECO:0000313" key="2">
    <source>
        <dbReference type="Proteomes" id="UP000012329"/>
    </source>
</evidence>
<protein>
    <submittedName>
        <fullName evidence="1">Uncharacterized protein</fullName>
    </submittedName>
</protein>
<reference evidence="1 2" key="1">
    <citation type="submission" date="2013-02" db="EMBL/GenBank/DDBJ databases">
        <authorList>
            <person name="Harkins D.M."/>
            <person name="Durkin A.S."/>
            <person name="Brinkac L.M."/>
            <person name="Haft D.H."/>
            <person name="Selengut J.D."/>
            <person name="Sanka R."/>
            <person name="DePew J."/>
            <person name="Purushe J."/>
            <person name="Whelen A.C."/>
            <person name="Vinetz J.M."/>
            <person name="Sutton G.G."/>
            <person name="Nierman W.C."/>
            <person name="Fouts D.E."/>
        </authorList>
    </citation>
    <scope>NUCLEOTIDE SEQUENCE [LARGE SCALE GENOMIC DNA]</scope>
    <source>
        <strain evidence="1 2">2002000626</strain>
    </source>
</reference>
<name>A0A829D905_LEPIR</name>
<gene>
    <name evidence="1" type="ORF">LEP1GSC029_0575</name>
</gene>
<dbReference type="EMBL" id="AFJL02000089">
    <property type="protein sequence ID" value="EMY05299.1"/>
    <property type="molecule type" value="Genomic_DNA"/>
</dbReference>
<dbReference type="AlphaFoldDB" id="A0A829D905"/>
<sequence length="296" mass="34380">MFLNSISFKEYLMKIKYAKTIMILFVLFVAFVPVWSQEEILPGPDCITEKDNPSLKVLKTMKDDDVLKQTFYGTAFFDIGRWSWGLPWATSHLRPKGKELSDFLKSKPKEKDKKAFRDWTKKSCDNIPYYVRRYGLKEGKAYCTDTNRGVGEILLSYIYIMSDEKKVDSFYILPGKQNNKQGFLERNRPKDITIYYLVTEYPPSPIQAGELSFSNPWLYQKQKVTLKDTVGYQKIQIPNFENIFEDTDVSGEVDKIVMIAIEINSVWDGSKEKDITCITDIRSGGGDEKEYQYIPK</sequence>
<dbReference type="NCBIfam" id="NF047619">
    <property type="entry name" value="NADase_discoid"/>
    <property type="match status" value="1"/>
</dbReference>
<evidence type="ECO:0000313" key="1">
    <source>
        <dbReference type="EMBL" id="EMY05299.1"/>
    </source>
</evidence>
<dbReference type="InterPro" id="IPR057561">
    <property type="entry name" value="NADase_transloc"/>
</dbReference>
<dbReference type="Proteomes" id="UP000012329">
    <property type="component" value="Unassembled WGS sequence"/>
</dbReference>
<accession>A0A829D905</accession>
<organism evidence="1 2">
    <name type="scientific">Leptospira interrogans str. 2002000626</name>
    <dbReference type="NCBI Taxonomy" id="996803"/>
    <lineage>
        <taxon>Bacteria</taxon>
        <taxon>Pseudomonadati</taxon>
        <taxon>Spirochaetota</taxon>
        <taxon>Spirochaetia</taxon>
        <taxon>Leptospirales</taxon>
        <taxon>Leptospiraceae</taxon>
        <taxon>Leptospira</taxon>
    </lineage>
</organism>
<comment type="caution">
    <text evidence="1">The sequence shown here is derived from an EMBL/GenBank/DDBJ whole genome shotgun (WGS) entry which is preliminary data.</text>
</comment>